<dbReference type="PROSITE" id="PS50850">
    <property type="entry name" value="MFS"/>
    <property type="match status" value="1"/>
</dbReference>
<feature type="domain" description="Major facilitator superfamily (MFS) profile" evidence="7">
    <location>
        <begin position="24"/>
        <end position="497"/>
    </location>
</feature>
<dbReference type="PANTHER" id="PTHR42718">
    <property type="entry name" value="MAJOR FACILITATOR SUPERFAMILY MULTIDRUG TRANSPORTER MFSC"/>
    <property type="match status" value="1"/>
</dbReference>
<dbReference type="Pfam" id="PF07690">
    <property type="entry name" value="MFS_1"/>
    <property type="match status" value="1"/>
</dbReference>
<feature type="transmembrane region" description="Helical" evidence="6">
    <location>
        <begin position="414"/>
        <end position="432"/>
    </location>
</feature>
<keyword evidence="9" id="KW-1185">Reference proteome</keyword>
<feature type="transmembrane region" description="Helical" evidence="6">
    <location>
        <begin position="370"/>
        <end position="393"/>
    </location>
</feature>
<dbReference type="SUPFAM" id="SSF103473">
    <property type="entry name" value="MFS general substrate transporter"/>
    <property type="match status" value="1"/>
</dbReference>
<evidence type="ECO:0000256" key="1">
    <source>
        <dbReference type="ARBA" id="ARBA00004651"/>
    </source>
</evidence>
<feature type="transmembrane region" description="Helical" evidence="6">
    <location>
        <begin position="180"/>
        <end position="200"/>
    </location>
</feature>
<dbReference type="InterPro" id="IPR020846">
    <property type="entry name" value="MFS_dom"/>
</dbReference>
<feature type="transmembrane region" description="Helical" evidence="6">
    <location>
        <begin position="151"/>
        <end position="174"/>
    </location>
</feature>
<protein>
    <submittedName>
        <fullName evidence="8">MFS transporter</fullName>
    </submittedName>
</protein>
<comment type="subcellular location">
    <subcellularLocation>
        <location evidence="1">Cell membrane</location>
        <topology evidence="1">Multi-pass membrane protein</topology>
    </subcellularLocation>
</comment>
<keyword evidence="4 6" id="KW-1133">Transmembrane helix</keyword>
<dbReference type="InterPro" id="IPR011701">
    <property type="entry name" value="MFS"/>
</dbReference>
<dbReference type="InterPro" id="IPR036259">
    <property type="entry name" value="MFS_trans_sf"/>
</dbReference>
<comment type="caution">
    <text evidence="8">The sequence shown here is derived from an EMBL/GenBank/DDBJ whole genome shotgun (WGS) entry which is preliminary data.</text>
</comment>
<feature type="transmembrane region" description="Helical" evidence="6">
    <location>
        <begin position="339"/>
        <end position="364"/>
    </location>
</feature>
<sequence length="515" mass="52756">MSDPQPLSSDAAALAANPSRQSGLVLACVCACTILVVGLVAAINLAVPQLAASRLHPSSSELLWIVDAYVVVFACLVIPGGAAGDRFGRKGVLIAGLIAFAVGAAISAASPNVTILLLGRAITGVGAALVLPNCVGTLVHATAPERRGRALAIWGAMTGMGGLVGNIAGAALLTSGSWRALFGAIAPIALLCALWVALAVRRSSRSARGLDPAGTVLLVAATVALLIGIIEGPERGWTSFAVIAAFATSVVLGAVWVLVELRVRHPLLDPRLFRIPMLSTVSLGMLVMFFGSFGLFYLNASLLQYGRGYSVLQAGFAIVPMTVPMLLVARFVPDLAKRFGIPATLSAAFLAIGIGLLGLCSAAHQPYLAYAAWLVLIGIGFALALPCLTAELTAALPAEQAGVAGGLQSATRELGSAIGVAVVGTVLTERFTRHLPASLLQEDPVPRTVAEALASAPAQQAAIIDSFTTGAVSALQVASVVTLIAGVLVVTAAYRAGRRRREQRSTVIAPTAPRR</sequence>
<feature type="transmembrane region" description="Helical" evidence="6">
    <location>
        <begin position="91"/>
        <end position="109"/>
    </location>
</feature>
<name>A0ABV5KHK8_9BACL</name>
<evidence type="ECO:0000313" key="9">
    <source>
        <dbReference type="Proteomes" id="UP001589747"/>
    </source>
</evidence>
<dbReference type="Gene3D" id="1.20.1250.20">
    <property type="entry name" value="MFS general substrate transporter like domains"/>
    <property type="match status" value="2"/>
</dbReference>
<dbReference type="CDD" id="cd17321">
    <property type="entry name" value="MFS_MMR_MDR_like"/>
    <property type="match status" value="1"/>
</dbReference>
<feature type="transmembrane region" description="Helical" evidence="6">
    <location>
        <begin position="24"/>
        <end position="47"/>
    </location>
</feature>
<keyword evidence="5 6" id="KW-0472">Membrane</keyword>
<gene>
    <name evidence="8" type="ORF">ACFFSY_01690</name>
</gene>
<accession>A0ABV5KHK8</accession>
<reference evidence="8 9" key="1">
    <citation type="submission" date="2024-09" db="EMBL/GenBank/DDBJ databases">
        <authorList>
            <person name="Sun Q."/>
            <person name="Mori K."/>
        </authorList>
    </citation>
    <scope>NUCLEOTIDE SEQUENCE [LARGE SCALE GENOMIC DNA]</scope>
    <source>
        <strain evidence="8 9">TISTR 2452</strain>
    </source>
</reference>
<evidence type="ECO:0000313" key="8">
    <source>
        <dbReference type="EMBL" id="MFB9324649.1"/>
    </source>
</evidence>
<keyword evidence="3 6" id="KW-0812">Transmembrane</keyword>
<dbReference type="EMBL" id="JBHMDO010000003">
    <property type="protein sequence ID" value="MFB9324649.1"/>
    <property type="molecule type" value="Genomic_DNA"/>
</dbReference>
<evidence type="ECO:0000256" key="2">
    <source>
        <dbReference type="ARBA" id="ARBA00022448"/>
    </source>
</evidence>
<evidence type="ECO:0000256" key="3">
    <source>
        <dbReference type="ARBA" id="ARBA00022692"/>
    </source>
</evidence>
<dbReference type="PANTHER" id="PTHR42718:SF9">
    <property type="entry name" value="MAJOR FACILITATOR SUPERFAMILY MULTIDRUG TRANSPORTER MFSC"/>
    <property type="match status" value="1"/>
</dbReference>
<feature type="transmembrane region" description="Helical" evidence="6">
    <location>
        <begin position="236"/>
        <end position="259"/>
    </location>
</feature>
<feature type="transmembrane region" description="Helical" evidence="6">
    <location>
        <begin position="310"/>
        <end position="332"/>
    </location>
</feature>
<feature type="transmembrane region" description="Helical" evidence="6">
    <location>
        <begin position="62"/>
        <end position="84"/>
    </location>
</feature>
<feature type="transmembrane region" description="Helical" evidence="6">
    <location>
        <begin position="212"/>
        <end position="230"/>
    </location>
</feature>
<feature type="transmembrane region" description="Helical" evidence="6">
    <location>
        <begin position="280"/>
        <end position="298"/>
    </location>
</feature>
<proteinExistence type="predicted"/>
<evidence type="ECO:0000256" key="6">
    <source>
        <dbReference type="SAM" id="Phobius"/>
    </source>
</evidence>
<dbReference type="RefSeq" id="WP_377488928.1">
    <property type="nucleotide sequence ID" value="NZ_JBHMDO010000003.1"/>
</dbReference>
<evidence type="ECO:0000256" key="4">
    <source>
        <dbReference type="ARBA" id="ARBA00022989"/>
    </source>
</evidence>
<dbReference type="Proteomes" id="UP001589747">
    <property type="component" value="Unassembled WGS sequence"/>
</dbReference>
<organism evidence="8 9">
    <name type="scientific">Paenibacillus aurantiacus</name>
    <dbReference type="NCBI Taxonomy" id="1936118"/>
    <lineage>
        <taxon>Bacteria</taxon>
        <taxon>Bacillati</taxon>
        <taxon>Bacillota</taxon>
        <taxon>Bacilli</taxon>
        <taxon>Bacillales</taxon>
        <taxon>Paenibacillaceae</taxon>
        <taxon>Paenibacillus</taxon>
    </lineage>
</organism>
<feature type="transmembrane region" description="Helical" evidence="6">
    <location>
        <begin position="474"/>
        <end position="494"/>
    </location>
</feature>
<feature type="transmembrane region" description="Helical" evidence="6">
    <location>
        <begin position="115"/>
        <end position="139"/>
    </location>
</feature>
<evidence type="ECO:0000256" key="5">
    <source>
        <dbReference type="ARBA" id="ARBA00023136"/>
    </source>
</evidence>
<evidence type="ECO:0000259" key="7">
    <source>
        <dbReference type="PROSITE" id="PS50850"/>
    </source>
</evidence>
<keyword evidence="2" id="KW-0813">Transport</keyword>